<evidence type="ECO:0000313" key="2">
    <source>
        <dbReference type="Proteomes" id="UP000095283"/>
    </source>
</evidence>
<feature type="transmembrane region" description="Helical" evidence="1">
    <location>
        <begin position="24"/>
        <end position="42"/>
    </location>
</feature>
<keyword evidence="2" id="KW-1185">Reference proteome</keyword>
<accession>A0A1I7WCD4</accession>
<dbReference type="Proteomes" id="UP000095283">
    <property type="component" value="Unplaced"/>
</dbReference>
<evidence type="ECO:0000256" key="1">
    <source>
        <dbReference type="SAM" id="Phobius"/>
    </source>
</evidence>
<protein>
    <submittedName>
        <fullName evidence="3">7TM_GPCR_Srx domain-containing protein</fullName>
    </submittedName>
</protein>
<sequence length="65" mass="8026">MAIYFIFIATVRFEYTLIYLFSKFSYFILFWIQVITTIYSAFQNDNTFCFFAFFLFSVVRLIQFF</sequence>
<reference evidence="3" key="1">
    <citation type="submission" date="2016-11" db="UniProtKB">
        <authorList>
            <consortium name="WormBaseParasite"/>
        </authorList>
    </citation>
    <scope>IDENTIFICATION</scope>
</reference>
<keyword evidence="1" id="KW-0812">Transmembrane</keyword>
<keyword evidence="1" id="KW-0472">Membrane</keyword>
<keyword evidence="1" id="KW-1133">Transmembrane helix</keyword>
<organism evidence="2 3">
    <name type="scientific">Heterorhabditis bacteriophora</name>
    <name type="common">Entomopathogenic nematode worm</name>
    <dbReference type="NCBI Taxonomy" id="37862"/>
    <lineage>
        <taxon>Eukaryota</taxon>
        <taxon>Metazoa</taxon>
        <taxon>Ecdysozoa</taxon>
        <taxon>Nematoda</taxon>
        <taxon>Chromadorea</taxon>
        <taxon>Rhabditida</taxon>
        <taxon>Rhabditina</taxon>
        <taxon>Rhabditomorpha</taxon>
        <taxon>Strongyloidea</taxon>
        <taxon>Heterorhabditidae</taxon>
        <taxon>Heterorhabditis</taxon>
    </lineage>
</organism>
<evidence type="ECO:0000313" key="3">
    <source>
        <dbReference type="WBParaSite" id="Hba_02372"/>
    </source>
</evidence>
<feature type="transmembrane region" description="Helical" evidence="1">
    <location>
        <begin position="47"/>
        <end position="64"/>
    </location>
</feature>
<name>A0A1I7WCD4_HETBA</name>
<dbReference type="WBParaSite" id="Hba_02372">
    <property type="protein sequence ID" value="Hba_02372"/>
    <property type="gene ID" value="Hba_02372"/>
</dbReference>
<proteinExistence type="predicted"/>
<dbReference type="AlphaFoldDB" id="A0A1I7WCD4"/>